<dbReference type="AlphaFoldDB" id="A0A820K0X5"/>
<name>A0A820K0X5_9BILA</name>
<organism evidence="1 2">
    <name type="scientific">Rotaria sordida</name>
    <dbReference type="NCBI Taxonomy" id="392033"/>
    <lineage>
        <taxon>Eukaryota</taxon>
        <taxon>Metazoa</taxon>
        <taxon>Spiralia</taxon>
        <taxon>Gnathifera</taxon>
        <taxon>Rotifera</taxon>
        <taxon>Eurotatoria</taxon>
        <taxon>Bdelloidea</taxon>
        <taxon>Philodinida</taxon>
        <taxon>Philodinidae</taxon>
        <taxon>Rotaria</taxon>
    </lineage>
</organism>
<proteinExistence type="predicted"/>
<sequence length="33" mass="3837">MFHRERQLIDGERISIIPNILSADECQQLIARA</sequence>
<evidence type="ECO:0000313" key="1">
    <source>
        <dbReference type="EMBL" id="CAF4336223.1"/>
    </source>
</evidence>
<dbReference type="EMBL" id="CAJOBD010046111">
    <property type="protein sequence ID" value="CAF4336223.1"/>
    <property type="molecule type" value="Genomic_DNA"/>
</dbReference>
<accession>A0A820K0X5</accession>
<feature type="non-terminal residue" evidence="1">
    <location>
        <position position="33"/>
    </location>
</feature>
<evidence type="ECO:0000313" key="2">
    <source>
        <dbReference type="Proteomes" id="UP000663836"/>
    </source>
</evidence>
<dbReference type="Proteomes" id="UP000663836">
    <property type="component" value="Unassembled WGS sequence"/>
</dbReference>
<reference evidence="1" key="1">
    <citation type="submission" date="2021-02" db="EMBL/GenBank/DDBJ databases">
        <authorList>
            <person name="Nowell W R."/>
        </authorList>
    </citation>
    <scope>NUCLEOTIDE SEQUENCE</scope>
</reference>
<comment type="caution">
    <text evidence="1">The sequence shown here is derived from an EMBL/GenBank/DDBJ whole genome shotgun (WGS) entry which is preliminary data.</text>
</comment>
<gene>
    <name evidence="1" type="ORF">JBS370_LOCUS41464</name>
</gene>
<protein>
    <submittedName>
        <fullName evidence="1">Uncharacterized protein</fullName>
    </submittedName>
</protein>